<dbReference type="AlphaFoldDB" id="A0A0L0NRS5"/>
<keyword evidence="1" id="KW-0732">Signal</keyword>
<protein>
    <submittedName>
        <fullName evidence="2">Uncharacterized protein</fullName>
    </submittedName>
</protein>
<evidence type="ECO:0000313" key="2">
    <source>
        <dbReference type="EMBL" id="KND96385.1"/>
    </source>
</evidence>
<reference evidence="3" key="1">
    <citation type="journal article" date="2015" name="BMC Genomics">
        <title>Draft genome of a commonly misdiagnosed multidrug resistant pathogen Candida auris.</title>
        <authorList>
            <person name="Chatterjee S."/>
            <person name="Alampalli S.V."/>
            <person name="Nageshan R.K."/>
            <person name="Chettiar S.T."/>
            <person name="Joshi S."/>
            <person name="Tatu U.S."/>
        </authorList>
    </citation>
    <scope>NUCLEOTIDE SEQUENCE [LARGE SCALE GENOMIC DNA]</scope>
    <source>
        <strain evidence="3">6684</strain>
    </source>
</reference>
<dbReference type="EMBL" id="LGST01000056">
    <property type="protein sequence ID" value="KND96385.1"/>
    <property type="molecule type" value="Genomic_DNA"/>
</dbReference>
<evidence type="ECO:0000256" key="1">
    <source>
        <dbReference type="SAM" id="SignalP"/>
    </source>
</evidence>
<proteinExistence type="predicted"/>
<feature type="chain" id="PRO_5005545282" evidence="1">
    <location>
        <begin position="20"/>
        <end position="87"/>
    </location>
</feature>
<evidence type="ECO:0000313" key="3">
    <source>
        <dbReference type="Proteomes" id="UP000037122"/>
    </source>
</evidence>
<organism evidence="2 3">
    <name type="scientific">Candidozyma auris</name>
    <name type="common">Yeast</name>
    <name type="synonym">Candida auris</name>
    <dbReference type="NCBI Taxonomy" id="498019"/>
    <lineage>
        <taxon>Eukaryota</taxon>
        <taxon>Fungi</taxon>
        <taxon>Dikarya</taxon>
        <taxon>Ascomycota</taxon>
        <taxon>Saccharomycotina</taxon>
        <taxon>Pichiomycetes</taxon>
        <taxon>Metschnikowiaceae</taxon>
        <taxon>Candidozyma</taxon>
    </lineage>
</organism>
<dbReference type="VEuPathDB" id="FungiDB:QG37_07271"/>
<gene>
    <name evidence="2" type="ORF">QG37_07271</name>
</gene>
<comment type="caution">
    <text evidence="2">The sequence shown here is derived from an EMBL/GenBank/DDBJ whole genome shotgun (WGS) entry which is preliminary data.</text>
</comment>
<feature type="signal peptide" evidence="1">
    <location>
        <begin position="1"/>
        <end position="19"/>
    </location>
</feature>
<accession>A0A0L0NRS5</accession>
<dbReference type="Proteomes" id="UP000037122">
    <property type="component" value="Unassembled WGS sequence"/>
</dbReference>
<name>A0A0L0NRS5_CANAR</name>
<sequence length="87" mass="9246">MTIPFYFFLLFIGPSGEWCLFWGLGDNGVLEDQLVRLQGRQQDVNWTAALGGLGGLGGKAVSDQAFGADEGGRRKKKVSEVQGIGGG</sequence>